<dbReference type="Pfam" id="PF02630">
    <property type="entry name" value="SCO1-SenC"/>
    <property type="match status" value="1"/>
</dbReference>
<proteinExistence type="inferred from homology"/>
<name>A0A074W292_9NEIS</name>
<dbReference type="InterPro" id="IPR036249">
    <property type="entry name" value="Thioredoxin-like_sf"/>
</dbReference>
<dbReference type="FunFam" id="3.40.30.10:FF:000013">
    <property type="entry name" value="Blast:Protein SCO1 homolog, mitochondrial"/>
    <property type="match status" value="1"/>
</dbReference>
<feature type="signal peptide" evidence="5">
    <location>
        <begin position="1"/>
        <end position="25"/>
    </location>
</feature>
<evidence type="ECO:0000256" key="2">
    <source>
        <dbReference type="ARBA" id="ARBA00023008"/>
    </source>
</evidence>
<feature type="binding site" evidence="3">
    <location>
        <position position="181"/>
    </location>
    <ligand>
        <name>Cu cation</name>
        <dbReference type="ChEBI" id="CHEBI:23378"/>
    </ligand>
</feature>
<dbReference type="GO" id="GO:0046872">
    <property type="term" value="F:metal ion binding"/>
    <property type="evidence" value="ECO:0007669"/>
    <property type="project" value="UniProtKB-KW"/>
</dbReference>
<evidence type="ECO:0000256" key="1">
    <source>
        <dbReference type="ARBA" id="ARBA00010996"/>
    </source>
</evidence>
<dbReference type="PANTHER" id="PTHR12151">
    <property type="entry name" value="ELECTRON TRANSPORT PROTIN SCO1/SENC FAMILY MEMBER"/>
    <property type="match status" value="1"/>
</dbReference>
<evidence type="ECO:0000259" key="6">
    <source>
        <dbReference type="PROSITE" id="PS51352"/>
    </source>
</evidence>
<feature type="domain" description="Thioredoxin" evidence="6">
    <location>
        <begin position="51"/>
        <end position="216"/>
    </location>
</feature>
<dbReference type="PROSITE" id="PS51352">
    <property type="entry name" value="THIOREDOXIN_2"/>
    <property type="match status" value="1"/>
</dbReference>
<dbReference type="InterPro" id="IPR013766">
    <property type="entry name" value="Thioredoxin_domain"/>
</dbReference>
<dbReference type="CDD" id="cd02968">
    <property type="entry name" value="SCO"/>
    <property type="match status" value="1"/>
</dbReference>
<keyword evidence="5" id="KW-0732">Signal</keyword>
<dbReference type="AlphaFoldDB" id="A0A074W292"/>
<dbReference type="PANTHER" id="PTHR12151:SF25">
    <property type="entry name" value="LINALOOL DEHYDRATASE_ISOMERASE DOMAIN-CONTAINING PROTEIN"/>
    <property type="match status" value="1"/>
</dbReference>
<dbReference type="Gene3D" id="3.40.30.10">
    <property type="entry name" value="Glutaredoxin"/>
    <property type="match status" value="1"/>
</dbReference>
<comment type="caution">
    <text evidence="7">The sequence shown here is derived from an EMBL/GenBank/DDBJ whole genome shotgun (WGS) entry which is preliminary data.</text>
</comment>
<evidence type="ECO:0000313" key="7">
    <source>
        <dbReference type="EMBL" id="KEQ01584.1"/>
    </source>
</evidence>
<dbReference type="Proteomes" id="UP000027644">
    <property type="component" value="Unassembled WGS sequence"/>
</dbReference>
<dbReference type="EMBL" id="AVQL01000393">
    <property type="protein sequence ID" value="KEQ01584.1"/>
    <property type="molecule type" value="Genomic_DNA"/>
</dbReference>
<keyword evidence="4" id="KW-1015">Disulfide bond</keyword>
<organism evidence="7 8">
    <name type="scientific">Snodgrassella alvi SCGC AB-598-J21</name>
    <dbReference type="NCBI Taxonomy" id="1385367"/>
    <lineage>
        <taxon>Bacteria</taxon>
        <taxon>Pseudomonadati</taxon>
        <taxon>Pseudomonadota</taxon>
        <taxon>Betaproteobacteria</taxon>
        <taxon>Neisseriales</taxon>
        <taxon>Neisseriaceae</taxon>
        <taxon>Snodgrassella</taxon>
    </lineage>
</organism>
<comment type="similarity">
    <text evidence="1">Belongs to the SCO1/2 family.</text>
</comment>
<feature type="binding site" evidence="3">
    <location>
        <position position="93"/>
    </location>
    <ligand>
        <name>Cu cation</name>
        <dbReference type="ChEBI" id="CHEBI:23378"/>
    </ligand>
</feature>
<dbReference type="SUPFAM" id="SSF52833">
    <property type="entry name" value="Thioredoxin-like"/>
    <property type="match status" value="1"/>
</dbReference>
<feature type="chain" id="PRO_5001702071" description="Thioredoxin domain-containing protein" evidence="5">
    <location>
        <begin position="26"/>
        <end position="216"/>
    </location>
</feature>
<gene>
    <name evidence="7" type="ORF">SASC598J21_006410</name>
</gene>
<evidence type="ECO:0000256" key="3">
    <source>
        <dbReference type="PIRSR" id="PIRSR603782-1"/>
    </source>
</evidence>
<dbReference type="InterPro" id="IPR003782">
    <property type="entry name" value="SCO1/SenC"/>
</dbReference>
<feature type="binding site" evidence="3">
    <location>
        <position position="89"/>
    </location>
    <ligand>
        <name>Cu cation</name>
        <dbReference type="ChEBI" id="CHEBI:23378"/>
    </ligand>
</feature>
<evidence type="ECO:0000256" key="5">
    <source>
        <dbReference type="SAM" id="SignalP"/>
    </source>
</evidence>
<accession>A0A074W292</accession>
<evidence type="ECO:0000313" key="8">
    <source>
        <dbReference type="Proteomes" id="UP000027644"/>
    </source>
</evidence>
<reference evidence="7 8" key="1">
    <citation type="journal article" date="2014" name="PLoS Genet.">
        <title>Hidden diversity in honey bee gut symbionts detected by single-cell genomics.</title>
        <authorList>
            <person name="Engel P."/>
            <person name="Stepanauskas R."/>
            <person name="Moran N."/>
        </authorList>
    </citation>
    <scope>NUCLEOTIDE SEQUENCE [LARGE SCALE GENOMIC DNA]</scope>
    <source>
        <strain evidence="7 8">SCGC AB-598-J21</strain>
    </source>
</reference>
<sequence length="216" mass="23525">MLNIQNFLAVLTSAILLGACQPQSAVNNAQPASADSAKPLHQYNFEGSDVRDAGLGGKDFSLLGSDGKTVHLRDFQGKIVVLVFGYTHCPDVCPTNLLAYADAINQLGEQGKQVQVLFITVDPLRDTPQVMEAYAPAFNPDFIGLTVDKQHQQELNNVINQYKIAVHKVAGSSSSEYLMDHSTGTYLIDKQGRTVVYEPHSQTAAQLAHDIKQLLD</sequence>
<keyword evidence="2 3" id="KW-0186">Copper</keyword>
<keyword evidence="3" id="KW-0479">Metal-binding</keyword>
<evidence type="ECO:0000256" key="4">
    <source>
        <dbReference type="PIRSR" id="PIRSR603782-2"/>
    </source>
</evidence>
<protein>
    <recommendedName>
        <fullName evidence="6">Thioredoxin domain-containing protein</fullName>
    </recommendedName>
</protein>
<feature type="disulfide bond" description="Redox-active" evidence="4">
    <location>
        <begin position="89"/>
        <end position="93"/>
    </location>
</feature>